<proteinExistence type="predicted"/>
<reference evidence="3" key="1">
    <citation type="submission" date="2016-11" db="EMBL/GenBank/DDBJ databases">
        <authorList>
            <person name="Varghese N."/>
            <person name="Submissions S."/>
        </authorList>
    </citation>
    <scope>NUCLEOTIDE SEQUENCE [LARGE SCALE GENOMIC DNA]</scope>
    <source>
        <strain evidence="3">DSM 44671</strain>
    </source>
</reference>
<dbReference type="AlphaFoldDB" id="A0A1K1T652"/>
<accession>A0A1K1T652</accession>
<protein>
    <submittedName>
        <fullName evidence="2">Uncharacterized protein</fullName>
    </submittedName>
</protein>
<keyword evidence="3" id="KW-1185">Reference proteome</keyword>
<gene>
    <name evidence="2" type="ORF">SAMN04489730_8352</name>
</gene>
<dbReference type="EMBL" id="FPJG01000006">
    <property type="protein sequence ID" value="SFW92050.1"/>
    <property type="molecule type" value="Genomic_DNA"/>
</dbReference>
<organism evidence="2 3">
    <name type="scientific">Amycolatopsis australiensis</name>
    <dbReference type="NCBI Taxonomy" id="546364"/>
    <lineage>
        <taxon>Bacteria</taxon>
        <taxon>Bacillati</taxon>
        <taxon>Actinomycetota</taxon>
        <taxon>Actinomycetes</taxon>
        <taxon>Pseudonocardiales</taxon>
        <taxon>Pseudonocardiaceae</taxon>
        <taxon>Amycolatopsis</taxon>
    </lineage>
</organism>
<feature type="region of interest" description="Disordered" evidence="1">
    <location>
        <begin position="288"/>
        <end position="359"/>
    </location>
</feature>
<evidence type="ECO:0000313" key="3">
    <source>
        <dbReference type="Proteomes" id="UP000182740"/>
    </source>
</evidence>
<name>A0A1K1T652_9PSEU</name>
<dbReference type="Proteomes" id="UP000182740">
    <property type="component" value="Unassembled WGS sequence"/>
</dbReference>
<evidence type="ECO:0000256" key="1">
    <source>
        <dbReference type="SAM" id="MobiDB-lite"/>
    </source>
</evidence>
<sequence length="359" mass="37740">MTDSSSGACQATCCKAFTNSRPGFSTAESQKTTTSSHRSHIADVLTRTCSLSSRSPASRCSPSRSTSLQAARNSLKTATLSAFTRPGTAWLSFSRSRRAVRRWIPEDPNTPNVVPNNANTPGLTVRSRSESIIHTPGAAGLPTTPMITASSRCRQLARFGPTIRRGDVDLTAEVGRLDAHVYARQAVAVVSAADHAQGCRPGAGPEGLTGGVQGGGPDTFEQGTDLLDLTGHLDDQLLAAGAEVTQPAPDLVDRFGDIAAKLRGQPGDQHRAFLVGLVVGEVLRRAGTTRSSPVGHRRTACPGSAASWPSTRHRCPVGSQATVTAEKSASLARRAAQSSAVPRSQARQRKVLRASTFES</sequence>
<evidence type="ECO:0000313" key="2">
    <source>
        <dbReference type="EMBL" id="SFW92050.1"/>
    </source>
</evidence>
<feature type="compositionally biased region" description="Low complexity" evidence="1">
    <location>
        <begin position="328"/>
        <end position="340"/>
    </location>
</feature>